<feature type="transmembrane region" description="Helical" evidence="8">
    <location>
        <begin position="477"/>
        <end position="504"/>
    </location>
</feature>
<feature type="transmembrane region" description="Helical" evidence="8">
    <location>
        <begin position="869"/>
        <end position="888"/>
    </location>
</feature>
<dbReference type="PANTHER" id="PTHR32063:SF4">
    <property type="entry name" value="SLR6043 PROTEIN"/>
    <property type="match status" value="1"/>
</dbReference>
<dbReference type="PANTHER" id="PTHR32063">
    <property type="match status" value="1"/>
</dbReference>
<dbReference type="SUPFAM" id="SSF82866">
    <property type="entry name" value="Multidrug efflux transporter AcrB transmembrane domain"/>
    <property type="match status" value="2"/>
</dbReference>
<dbReference type="Gene3D" id="3.30.70.1440">
    <property type="entry name" value="Multidrug efflux transporter AcrB pore domain"/>
    <property type="match status" value="1"/>
</dbReference>
<evidence type="ECO:0000256" key="6">
    <source>
        <dbReference type="ARBA" id="ARBA00022989"/>
    </source>
</evidence>
<keyword evidence="7 8" id="KW-0472">Membrane</keyword>
<dbReference type="RefSeq" id="WP_120624180.1">
    <property type="nucleotide sequence ID" value="NZ_RAWG01000022.1"/>
</dbReference>
<comment type="subcellular location">
    <subcellularLocation>
        <location evidence="1">Cell membrane</location>
        <topology evidence="1">Multi-pass membrane protein</topology>
    </subcellularLocation>
</comment>
<keyword evidence="3" id="KW-0813">Transport</keyword>
<dbReference type="GO" id="GO:0008324">
    <property type="term" value="F:monoatomic cation transmembrane transporter activity"/>
    <property type="evidence" value="ECO:0007669"/>
    <property type="project" value="InterPro"/>
</dbReference>
<dbReference type="Proteomes" id="UP000273405">
    <property type="component" value="Unassembled WGS sequence"/>
</dbReference>
<dbReference type="Gene3D" id="3.30.2090.10">
    <property type="entry name" value="Multidrug efflux transporter AcrB TolC docking domain, DN and DC subdomains"/>
    <property type="match status" value="2"/>
</dbReference>
<feature type="transmembrane region" description="Helical" evidence="8">
    <location>
        <begin position="997"/>
        <end position="1024"/>
    </location>
</feature>
<feature type="transmembrane region" description="Helical" evidence="8">
    <location>
        <begin position="921"/>
        <end position="942"/>
    </location>
</feature>
<dbReference type="EMBL" id="RAWG01000022">
    <property type="protein sequence ID" value="RKH46481.1"/>
    <property type="molecule type" value="Genomic_DNA"/>
</dbReference>
<feature type="transmembrane region" description="Helical" evidence="8">
    <location>
        <begin position="971"/>
        <end position="991"/>
    </location>
</feature>
<dbReference type="GO" id="GO:0005886">
    <property type="term" value="C:plasma membrane"/>
    <property type="evidence" value="ECO:0007669"/>
    <property type="project" value="UniProtKB-SubCell"/>
</dbReference>
<dbReference type="InterPro" id="IPR027463">
    <property type="entry name" value="AcrB_DN_DC_subdom"/>
</dbReference>
<evidence type="ECO:0000256" key="4">
    <source>
        <dbReference type="ARBA" id="ARBA00022475"/>
    </source>
</evidence>
<dbReference type="Gene3D" id="3.30.70.1320">
    <property type="entry name" value="Multidrug efflux transporter AcrB pore domain like"/>
    <property type="match status" value="1"/>
</dbReference>
<reference evidence="10" key="1">
    <citation type="submission" date="2018-09" db="EMBL/GenBank/DDBJ databases">
        <authorList>
            <person name="Livingstone P.G."/>
            <person name="Whitworth D.E."/>
        </authorList>
    </citation>
    <scope>NUCLEOTIDE SEQUENCE [LARGE SCALE GENOMIC DNA]</scope>
    <source>
        <strain evidence="10">CA040B</strain>
    </source>
</reference>
<comment type="similarity">
    <text evidence="2">Belongs to the resistance-nodulation-cell division (RND) (TC 2.A.6) family.</text>
</comment>
<name>A0A3A8NW77_9BACT</name>
<feature type="transmembrane region" description="Helical" evidence="8">
    <location>
        <begin position="369"/>
        <end position="388"/>
    </location>
</feature>
<evidence type="ECO:0000256" key="5">
    <source>
        <dbReference type="ARBA" id="ARBA00022692"/>
    </source>
</evidence>
<sequence length="1042" mass="110975">MATDPRTSLPGRILATSFARPGLTVVLVLALAAFGAVALKNLRQDVFPDLSAPIFNIIVQNAAMGAEELETAVAIPMEVALAGLPQVRRIRSTSQLGVTQVTVEFEPDADYFRSRQYVAERVGQAQGELPPGTDAPLVSSLTGRLNEVFEFTLEAEPGSADLMALRDLAEFDFKNRLLAVPGVSGVERLGGYLRQFQVLLDPDQLVARGVTLNEVQHGLEGASVNASGGFVVQGPMEWAVRAVGRAETVEDLSNTVVALRDGTPVLLGDVADVREAPALRRGLAHRLKGEVVSCRVSKQFGADTVQVTQGVRAALEELRRSLPPGVELRVVYDQSELVGSALGGVGRAILLGAFLVVLVLFLLLGDWRAALIVTLTLPLSLALAGLLLKAAGIGLNTMTLGGLAIAVGLLVDAAIIVVENVIHDLREGRGRRSVREEALAAAMEVGRPIAFATLIVVSVFIPLFAMTGIEGRMYQPLAAAVVACLAASLGLALTLVPVVSGLLLRAPREGAPEDVWLIRKAKAVYAPLLDTCMRHAGRVRVVALAITVPALGLATLVGSDFMPRLDEGAFLLQTVLPPEASLDEVDRLNHRVEDVLREFPEVEDVVRRTGRAERTEDPMPHTLSDVLVVLKKDVTGDREALESRMREAVEKVPGVSALFTTPLGMRIDEGLGGSPADLSVRIFGPDLDTLASLAERTQALMAKVEGVEDLRVEKLSGLPQLRIQVNRAAVARVGLTPGDVIRAVRVGLVGEEAAQIWKGQRRYDLVLRLADHRRGDVNALRNLLVDGHDGTRIPLSQLATIEETFGAGSVRREAGSRRIAVEAGVTGRDLGSTAAELREVLDAQLKLPTGYFVDVGGKVESQERAAQSLTAAIALALLAVFILLYLALDSVAEALVILATLPDAFVGGILALLLAGETWNVSSLVGLIGLFGIAVQNGLVLVSQTKELIARGRPFNEAVREASLGRVRPKLMTAATAILGLLPLLVLPLHGTEIERPLAVVMVGGLVTSTLFTLLALPTFYALVHGYQERFAARRAARKATT</sequence>
<feature type="transmembrane region" description="Helical" evidence="8">
    <location>
        <begin position="400"/>
        <end position="418"/>
    </location>
</feature>
<evidence type="ECO:0000256" key="1">
    <source>
        <dbReference type="ARBA" id="ARBA00004651"/>
    </source>
</evidence>
<evidence type="ECO:0000256" key="3">
    <source>
        <dbReference type="ARBA" id="ARBA00022448"/>
    </source>
</evidence>
<dbReference type="SUPFAM" id="SSF82693">
    <property type="entry name" value="Multidrug efflux transporter AcrB pore domain, PN1, PN2, PC1 and PC2 subdomains"/>
    <property type="match status" value="3"/>
</dbReference>
<feature type="transmembrane region" description="Helical" evidence="8">
    <location>
        <begin position="895"/>
        <end position="915"/>
    </location>
</feature>
<dbReference type="Gene3D" id="1.20.1640.10">
    <property type="entry name" value="Multidrug efflux transporter AcrB transmembrane domain"/>
    <property type="match status" value="2"/>
</dbReference>
<gene>
    <name evidence="9" type="ORF">D7X12_05305</name>
</gene>
<dbReference type="AlphaFoldDB" id="A0A3A8NW77"/>
<evidence type="ECO:0000256" key="2">
    <source>
        <dbReference type="ARBA" id="ARBA00010942"/>
    </source>
</evidence>
<keyword evidence="10" id="KW-1185">Reference proteome</keyword>
<evidence type="ECO:0000313" key="9">
    <source>
        <dbReference type="EMBL" id="RKH46481.1"/>
    </source>
</evidence>
<organism evidence="9 10">
    <name type="scientific">Corallococcus sicarius</name>
    <dbReference type="NCBI Taxonomy" id="2316726"/>
    <lineage>
        <taxon>Bacteria</taxon>
        <taxon>Pseudomonadati</taxon>
        <taxon>Myxococcota</taxon>
        <taxon>Myxococcia</taxon>
        <taxon>Myxococcales</taxon>
        <taxon>Cystobacterineae</taxon>
        <taxon>Myxococcaceae</taxon>
        <taxon>Corallococcus</taxon>
    </lineage>
</organism>
<dbReference type="GO" id="GO:0042910">
    <property type="term" value="F:xenobiotic transmembrane transporter activity"/>
    <property type="evidence" value="ECO:0007669"/>
    <property type="project" value="TreeGrafter"/>
</dbReference>
<evidence type="ECO:0000313" key="10">
    <source>
        <dbReference type="Proteomes" id="UP000273405"/>
    </source>
</evidence>
<dbReference type="NCBIfam" id="TIGR00914">
    <property type="entry name" value="2A0601"/>
    <property type="match status" value="1"/>
</dbReference>
<proteinExistence type="inferred from homology"/>
<dbReference type="PRINTS" id="PR00702">
    <property type="entry name" value="ACRIFLAVINRP"/>
</dbReference>
<evidence type="ECO:0000256" key="8">
    <source>
        <dbReference type="SAM" id="Phobius"/>
    </source>
</evidence>
<keyword evidence="4" id="KW-1003">Cell membrane</keyword>
<accession>A0A3A8NW77</accession>
<dbReference type="SUPFAM" id="SSF82714">
    <property type="entry name" value="Multidrug efflux transporter AcrB TolC docking domain, DN and DC subdomains"/>
    <property type="match status" value="2"/>
</dbReference>
<keyword evidence="6 8" id="KW-1133">Transmembrane helix</keyword>
<protein>
    <submittedName>
        <fullName evidence="9">Efflux RND transporter permease subunit</fullName>
    </submittedName>
</protein>
<dbReference type="OrthoDB" id="9798415at2"/>
<dbReference type="Gene3D" id="3.30.70.1430">
    <property type="entry name" value="Multidrug efflux transporter AcrB pore domain"/>
    <property type="match status" value="2"/>
</dbReference>
<feature type="transmembrane region" description="Helical" evidence="8">
    <location>
        <begin position="337"/>
        <end position="363"/>
    </location>
</feature>
<comment type="caution">
    <text evidence="9">The sequence shown here is derived from an EMBL/GenBank/DDBJ whole genome shotgun (WGS) entry which is preliminary data.</text>
</comment>
<feature type="transmembrane region" description="Helical" evidence="8">
    <location>
        <begin position="438"/>
        <end position="465"/>
    </location>
</feature>
<evidence type="ECO:0000256" key="7">
    <source>
        <dbReference type="ARBA" id="ARBA00023136"/>
    </source>
</evidence>
<dbReference type="Pfam" id="PF00873">
    <property type="entry name" value="ACR_tran"/>
    <property type="match status" value="1"/>
</dbReference>
<feature type="transmembrane region" description="Helical" evidence="8">
    <location>
        <begin position="18"/>
        <end position="39"/>
    </location>
</feature>
<dbReference type="InterPro" id="IPR004763">
    <property type="entry name" value="CusA-like"/>
</dbReference>
<keyword evidence="5 8" id="KW-0812">Transmembrane</keyword>
<dbReference type="InterPro" id="IPR001036">
    <property type="entry name" value="Acrflvin-R"/>
</dbReference>